<dbReference type="RefSeq" id="WP_320555167.1">
    <property type="nucleotide sequence ID" value="NZ_JAXDAE010000004.1"/>
</dbReference>
<proteinExistence type="predicted"/>
<evidence type="ECO:0000313" key="1">
    <source>
        <dbReference type="EMBL" id="MDY2586793.1"/>
    </source>
</evidence>
<sequence length="266" mass="28879">MAKNSSFIKLEGTLDGLTFFKKNGQNFVKTKSEVNRNRIANAPEFQRTRENNQEFGGSAKCGKAFRESFAGIARVVGDSYLTSRVTAKMRSIVPNGTGLRGQRNINLVDNLEPFIGFNFDVSTPFDSIFNAPSVGPDIPDTKDGVRWNVEDFNTDTFVRSPEGATHFKLALAAGYVSNYEWDATLKSYEPVEEQPNAVGVVAYSDAIALGGMVGSPTGFDIDLTGFAPVPVTTALFASTAIVFYQMVNGELYILAQGHSMKIAAAK</sequence>
<keyword evidence="2" id="KW-1185">Reference proteome</keyword>
<evidence type="ECO:0000313" key="2">
    <source>
        <dbReference type="Proteomes" id="UP001285855"/>
    </source>
</evidence>
<accession>A0ABU5EKJ7</accession>
<reference evidence="1 2" key="1">
    <citation type="submission" date="2023-11" db="EMBL/GenBank/DDBJ databases">
        <title>Winogradskyella pelagius sp. nov., isolated from coastal sediment.</title>
        <authorList>
            <person name="Li F."/>
        </authorList>
    </citation>
    <scope>NUCLEOTIDE SEQUENCE [LARGE SCALE GENOMIC DNA]</scope>
    <source>
        <strain evidence="1 2">KCTC 23502</strain>
    </source>
</reference>
<comment type="caution">
    <text evidence="1">The sequence shown here is derived from an EMBL/GenBank/DDBJ whole genome shotgun (WGS) entry which is preliminary data.</text>
</comment>
<gene>
    <name evidence="1" type="ORF">SNF14_05545</name>
</gene>
<name>A0ABU5EKJ7_9FLAO</name>
<dbReference type="Proteomes" id="UP001285855">
    <property type="component" value="Unassembled WGS sequence"/>
</dbReference>
<organism evidence="1 2">
    <name type="scientific">Winogradskyella aquimaris</name>
    <dbReference type="NCBI Taxonomy" id="864074"/>
    <lineage>
        <taxon>Bacteria</taxon>
        <taxon>Pseudomonadati</taxon>
        <taxon>Bacteroidota</taxon>
        <taxon>Flavobacteriia</taxon>
        <taxon>Flavobacteriales</taxon>
        <taxon>Flavobacteriaceae</taxon>
        <taxon>Winogradskyella</taxon>
    </lineage>
</organism>
<evidence type="ECO:0008006" key="3">
    <source>
        <dbReference type="Google" id="ProtNLM"/>
    </source>
</evidence>
<dbReference type="EMBL" id="JAXDAE010000004">
    <property type="protein sequence ID" value="MDY2586793.1"/>
    <property type="molecule type" value="Genomic_DNA"/>
</dbReference>
<protein>
    <recommendedName>
        <fullName evidence="3">Major tropism determinant N-terminal domain-containing protein</fullName>
    </recommendedName>
</protein>